<dbReference type="Pfam" id="PF01553">
    <property type="entry name" value="Acyltransferase"/>
    <property type="match status" value="1"/>
</dbReference>
<feature type="region of interest" description="Disordered" evidence="4">
    <location>
        <begin position="251"/>
        <end position="276"/>
    </location>
</feature>
<dbReference type="Proteomes" id="UP001500392">
    <property type="component" value="Unassembled WGS sequence"/>
</dbReference>
<feature type="compositionally biased region" description="Polar residues" evidence="4">
    <location>
        <begin position="251"/>
        <end position="261"/>
    </location>
</feature>
<dbReference type="EMBL" id="BAABDM010000001">
    <property type="protein sequence ID" value="GAA4089447.1"/>
    <property type="molecule type" value="Genomic_DNA"/>
</dbReference>
<dbReference type="PANTHER" id="PTHR10434">
    <property type="entry name" value="1-ACYL-SN-GLYCEROL-3-PHOSPHATE ACYLTRANSFERASE"/>
    <property type="match status" value="1"/>
</dbReference>
<evidence type="ECO:0000313" key="7">
    <source>
        <dbReference type="EMBL" id="GAA4089447.1"/>
    </source>
</evidence>
<evidence type="ECO:0000256" key="1">
    <source>
        <dbReference type="ARBA" id="ARBA00005189"/>
    </source>
</evidence>
<feature type="transmembrane region" description="Helical" evidence="5">
    <location>
        <begin position="20"/>
        <end position="42"/>
    </location>
</feature>
<gene>
    <name evidence="7" type="ORF">GCM10022414_10550</name>
</gene>
<comment type="caution">
    <text evidence="7">The sequence shown here is derived from an EMBL/GenBank/DDBJ whole genome shotgun (WGS) entry which is preliminary data.</text>
</comment>
<keyword evidence="2" id="KW-0808">Transferase</keyword>
<sequence length="276" mass="30928">MNILKRINYYWRLIATAISFSLFGIGGVIIPIISTPILFLIARGQRRRQLARRLTHLSFKTFIHMMRALGILRWDIRGIEKLQRSSGLVLANHPTLIDVVFLVALIPNASCIVKGKLLSNPAMRGFITLAGYITNDGSDNLLDSVIADEGILIVFPEGTRSTVGQPLHMQRGAANIAIRSNTNITPIIIRCEPITLSKQHKWYHIPDRPFAISIDVKDDISIAQFTEGPATLGARRLTKYLEHYFSQESQPYEYTRNNSGAESPVDRDIGLGRHLS</sequence>
<dbReference type="RefSeq" id="WP_344933126.1">
    <property type="nucleotide sequence ID" value="NZ_BAABDM010000001.1"/>
</dbReference>
<dbReference type="SMART" id="SM00563">
    <property type="entry name" value="PlsC"/>
    <property type="match status" value="1"/>
</dbReference>
<keyword evidence="3 7" id="KW-0012">Acyltransferase</keyword>
<keyword evidence="5" id="KW-1133">Transmembrane helix</keyword>
<feature type="domain" description="Phospholipid/glycerol acyltransferase" evidence="6">
    <location>
        <begin position="87"/>
        <end position="192"/>
    </location>
</feature>
<dbReference type="CDD" id="cd07989">
    <property type="entry name" value="LPLAT_AGPAT-like"/>
    <property type="match status" value="1"/>
</dbReference>
<name>A0ABP7WI87_9GAMM</name>
<reference evidence="8" key="1">
    <citation type="journal article" date="2019" name="Int. J. Syst. Evol. Microbiol.">
        <title>The Global Catalogue of Microorganisms (GCM) 10K type strain sequencing project: providing services to taxonomists for standard genome sequencing and annotation.</title>
        <authorList>
            <consortium name="The Broad Institute Genomics Platform"/>
            <consortium name="The Broad Institute Genome Sequencing Center for Infectious Disease"/>
            <person name="Wu L."/>
            <person name="Ma J."/>
        </authorList>
    </citation>
    <scope>NUCLEOTIDE SEQUENCE [LARGE SCALE GENOMIC DNA]</scope>
    <source>
        <strain evidence="8">JCM 17304</strain>
    </source>
</reference>
<keyword evidence="8" id="KW-1185">Reference proteome</keyword>
<evidence type="ECO:0000313" key="8">
    <source>
        <dbReference type="Proteomes" id="UP001500392"/>
    </source>
</evidence>
<dbReference type="InterPro" id="IPR002123">
    <property type="entry name" value="Plipid/glycerol_acylTrfase"/>
</dbReference>
<keyword evidence="5" id="KW-0472">Membrane</keyword>
<comment type="pathway">
    <text evidence="1">Lipid metabolism.</text>
</comment>
<dbReference type="PANTHER" id="PTHR10434:SF66">
    <property type="entry name" value="PHOSPHOLIPID_GLYCEROL ACYLTRANSFERASE DOMAIN-CONTAINING PROTEIN"/>
    <property type="match status" value="1"/>
</dbReference>
<organism evidence="7 8">
    <name type="scientific">Zhongshania borealis</name>
    <dbReference type="NCBI Taxonomy" id="889488"/>
    <lineage>
        <taxon>Bacteria</taxon>
        <taxon>Pseudomonadati</taxon>
        <taxon>Pseudomonadota</taxon>
        <taxon>Gammaproteobacteria</taxon>
        <taxon>Cellvibrionales</taxon>
        <taxon>Spongiibacteraceae</taxon>
        <taxon>Zhongshania</taxon>
    </lineage>
</organism>
<accession>A0ABP7WI87</accession>
<dbReference type="GO" id="GO:0016746">
    <property type="term" value="F:acyltransferase activity"/>
    <property type="evidence" value="ECO:0007669"/>
    <property type="project" value="UniProtKB-KW"/>
</dbReference>
<evidence type="ECO:0000256" key="2">
    <source>
        <dbReference type="ARBA" id="ARBA00022679"/>
    </source>
</evidence>
<keyword evidence="5" id="KW-0812">Transmembrane</keyword>
<proteinExistence type="predicted"/>
<feature type="compositionally biased region" description="Basic and acidic residues" evidence="4">
    <location>
        <begin position="264"/>
        <end position="276"/>
    </location>
</feature>
<dbReference type="SUPFAM" id="SSF69593">
    <property type="entry name" value="Glycerol-3-phosphate (1)-acyltransferase"/>
    <property type="match status" value="1"/>
</dbReference>
<evidence type="ECO:0000256" key="3">
    <source>
        <dbReference type="ARBA" id="ARBA00023315"/>
    </source>
</evidence>
<protein>
    <submittedName>
        <fullName evidence="7">Lysophospholipid acyltransferase family protein</fullName>
    </submittedName>
</protein>
<evidence type="ECO:0000256" key="5">
    <source>
        <dbReference type="SAM" id="Phobius"/>
    </source>
</evidence>
<evidence type="ECO:0000259" key="6">
    <source>
        <dbReference type="SMART" id="SM00563"/>
    </source>
</evidence>
<evidence type="ECO:0000256" key="4">
    <source>
        <dbReference type="SAM" id="MobiDB-lite"/>
    </source>
</evidence>